<dbReference type="EMBL" id="IACL01091417">
    <property type="protein sequence ID" value="LAB12023.1"/>
    <property type="molecule type" value="Transcribed_RNA"/>
</dbReference>
<name>A0A2D4KTK0_9SAUR</name>
<accession>A0A2D4KTK0</accession>
<sequence length="121" mass="13601">MGSNHSTRQNSSKANICRVSLHAWKSTHTKAPSPSLQIPISAEISTKYYIAYAIGGKLYTSTSTDSSKNSKIHKFNIKFVSCSWILAQFFALYQFHKRTNNQGVSCVDFLQHAAESYTMCR</sequence>
<organism evidence="1">
    <name type="scientific">Micrurus paraensis</name>
    <dbReference type="NCBI Taxonomy" id="1970185"/>
    <lineage>
        <taxon>Eukaryota</taxon>
        <taxon>Metazoa</taxon>
        <taxon>Chordata</taxon>
        <taxon>Craniata</taxon>
        <taxon>Vertebrata</taxon>
        <taxon>Euteleostomi</taxon>
        <taxon>Lepidosauria</taxon>
        <taxon>Squamata</taxon>
        <taxon>Bifurcata</taxon>
        <taxon>Unidentata</taxon>
        <taxon>Episquamata</taxon>
        <taxon>Toxicofera</taxon>
        <taxon>Serpentes</taxon>
        <taxon>Colubroidea</taxon>
        <taxon>Elapidae</taxon>
        <taxon>Elapinae</taxon>
        <taxon>Micrurus</taxon>
    </lineage>
</organism>
<proteinExistence type="predicted"/>
<protein>
    <submittedName>
        <fullName evidence="1">Uncharacterized protein</fullName>
    </submittedName>
</protein>
<reference evidence="1" key="2">
    <citation type="submission" date="2017-11" db="EMBL/GenBank/DDBJ databases">
        <title>Coralsnake Venomics: Analyses of Venom Gland Transcriptomes and Proteomes of Six Brazilian Taxa.</title>
        <authorList>
            <person name="Aird S.D."/>
            <person name="Jorge da Silva N."/>
            <person name="Qiu L."/>
            <person name="Villar-Briones A."/>
            <person name="Aparecida-Saddi V."/>
            <person name="Campos-Telles M.P."/>
            <person name="Grau M."/>
            <person name="Mikheyev A.S."/>
        </authorList>
    </citation>
    <scope>NUCLEOTIDE SEQUENCE</scope>
    <source>
        <tissue evidence="1">Venom_gland</tissue>
    </source>
</reference>
<dbReference type="AlphaFoldDB" id="A0A2D4KTK0"/>
<evidence type="ECO:0000313" key="1">
    <source>
        <dbReference type="EMBL" id="LAB12023.1"/>
    </source>
</evidence>
<reference evidence="1" key="1">
    <citation type="submission" date="2017-07" db="EMBL/GenBank/DDBJ databases">
        <authorList>
            <person name="Mikheyev A."/>
            <person name="Grau M."/>
        </authorList>
    </citation>
    <scope>NUCLEOTIDE SEQUENCE</scope>
    <source>
        <tissue evidence="1">Venom_gland</tissue>
    </source>
</reference>